<sequence length="238" mass="25597">MRGGVEFGARARLTYTYTWPFLPRRAACCRLREHPPIPGHLASSQSPNLPSESQSCQKATGLKLGVSDSVPIRLLFPRPPSVVDIQRLSPAHEVGGPLSPGTRPADLSKPAPQTVNDSAVLHASSPSKHSSHRARLSQVPSAARAGGRNDENSGLPGPIQTSNRLPARVPTARGVARSAGPQHRKRSANSRGTAAVLARRRWCWCCAALLHDAWPSLLGCSGRRCGWLARCDRDRLLA</sequence>
<name>A0A6A6I3T7_9PLEO</name>
<reference evidence="2" key="1">
    <citation type="journal article" date="2020" name="Stud. Mycol.">
        <title>101 Dothideomycetes genomes: a test case for predicting lifestyles and emergence of pathogens.</title>
        <authorList>
            <person name="Haridas S."/>
            <person name="Albert R."/>
            <person name="Binder M."/>
            <person name="Bloem J."/>
            <person name="Labutti K."/>
            <person name="Salamov A."/>
            <person name="Andreopoulos B."/>
            <person name="Baker S."/>
            <person name="Barry K."/>
            <person name="Bills G."/>
            <person name="Bluhm B."/>
            <person name="Cannon C."/>
            <person name="Castanera R."/>
            <person name="Culley D."/>
            <person name="Daum C."/>
            <person name="Ezra D."/>
            <person name="Gonzalez J."/>
            <person name="Henrissat B."/>
            <person name="Kuo A."/>
            <person name="Liang C."/>
            <person name="Lipzen A."/>
            <person name="Lutzoni F."/>
            <person name="Magnuson J."/>
            <person name="Mondo S."/>
            <person name="Nolan M."/>
            <person name="Ohm R."/>
            <person name="Pangilinan J."/>
            <person name="Park H.-J."/>
            <person name="Ramirez L."/>
            <person name="Alfaro M."/>
            <person name="Sun H."/>
            <person name="Tritt A."/>
            <person name="Yoshinaga Y."/>
            <person name="Zwiers L.-H."/>
            <person name="Turgeon B."/>
            <person name="Goodwin S."/>
            <person name="Spatafora J."/>
            <person name="Crous P."/>
            <person name="Grigoriev I."/>
        </authorList>
    </citation>
    <scope>NUCLEOTIDE SEQUENCE</scope>
    <source>
        <strain evidence="2">CBS 122368</strain>
    </source>
</reference>
<dbReference type="AlphaFoldDB" id="A0A6A6I3T7"/>
<dbReference type="GeneID" id="54580426"/>
<evidence type="ECO:0000313" key="2">
    <source>
        <dbReference type="EMBL" id="KAF2244602.1"/>
    </source>
</evidence>
<evidence type="ECO:0000313" key="3">
    <source>
        <dbReference type="Proteomes" id="UP000800094"/>
    </source>
</evidence>
<evidence type="ECO:0000256" key="1">
    <source>
        <dbReference type="SAM" id="MobiDB-lite"/>
    </source>
</evidence>
<organism evidence="2 3">
    <name type="scientific">Trematosphaeria pertusa</name>
    <dbReference type="NCBI Taxonomy" id="390896"/>
    <lineage>
        <taxon>Eukaryota</taxon>
        <taxon>Fungi</taxon>
        <taxon>Dikarya</taxon>
        <taxon>Ascomycota</taxon>
        <taxon>Pezizomycotina</taxon>
        <taxon>Dothideomycetes</taxon>
        <taxon>Pleosporomycetidae</taxon>
        <taxon>Pleosporales</taxon>
        <taxon>Massarineae</taxon>
        <taxon>Trematosphaeriaceae</taxon>
        <taxon>Trematosphaeria</taxon>
    </lineage>
</organism>
<protein>
    <submittedName>
        <fullName evidence="2">Uncharacterized protein</fullName>
    </submittedName>
</protein>
<dbReference type="Proteomes" id="UP000800094">
    <property type="component" value="Unassembled WGS sequence"/>
</dbReference>
<accession>A0A6A6I3T7</accession>
<dbReference type="RefSeq" id="XP_033679606.1">
    <property type="nucleotide sequence ID" value="XM_033827096.1"/>
</dbReference>
<keyword evidence="3" id="KW-1185">Reference proteome</keyword>
<feature type="region of interest" description="Disordered" evidence="1">
    <location>
        <begin position="93"/>
        <end position="191"/>
    </location>
</feature>
<proteinExistence type="predicted"/>
<dbReference type="EMBL" id="ML987202">
    <property type="protein sequence ID" value="KAF2244602.1"/>
    <property type="molecule type" value="Genomic_DNA"/>
</dbReference>
<gene>
    <name evidence="2" type="ORF">BU26DRAFT_508616</name>
</gene>